<dbReference type="VEuPathDB" id="FungiDB:PV07_11187"/>
<dbReference type="InterPro" id="IPR027795">
    <property type="entry name" value="CASTOR_ACT_dom"/>
</dbReference>
<dbReference type="PANTHER" id="PTHR39199:SF1">
    <property type="entry name" value="BLR5128 PROTEIN"/>
    <property type="match status" value="1"/>
</dbReference>
<dbReference type="GeneID" id="27350381"/>
<dbReference type="GO" id="GO:0006520">
    <property type="term" value="P:amino acid metabolic process"/>
    <property type="evidence" value="ECO:0007669"/>
    <property type="project" value="UniProtKB-ARBA"/>
</dbReference>
<evidence type="ECO:0008006" key="6">
    <source>
        <dbReference type="Google" id="ProtNLM"/>
    </source>
</evidence>
<protein>
    <recommendedName>
        <fullName evidence="6">DUF2241 domain-containing protein</fullName>
    </recommendedName>
</protein>
<proteinExistence type="predicted"/>
<dbReference type="SUPFAM" id="SSF55021">
    <property type="entry name" value="ACT-like"/>
    <property type="match status" value="1"/>
</dbReference>
<evidence type="ECO:0000259" key="3">
    <source>
        <dbReference type="Pfam" id="PF13840"/>
    </source>
</evidence>
<evidence type="ECO:0000313" key="5">
    <source>
        <dbReference type="Proteomes" id="UP000054466"/>
    </source>
</evidence>
<evidence type="ECO:0000313" key="4">
    <source>
        <dbReference type="EMBL" id="KIW22946.1"/>
    </source>
</evidence>
<organism evidence="4 5">
    <name type="scientific">Cladophialophora immunda</name>
    <dbReference type="NCBI Taxonomy" id="569365"/>
    <lineage>
        <taxon>Eukaryota</taxon>
        <taxon>Fungi</taxon>
        <taxon>Dikarya</taxon>
        <taxon>Ascomycota</taxon>
        <taxon>Pezizomycotina</taxon>
        <taxon>Eurotiomycetes</taxon>
        <taxon>Chaetothyriomycetidae</taxon>
        <taxon>Chaetothyriales</taxon>
        <taxon>Herpotrichiellaceae</taxon>
        <taxon>Cladophialophora</taxon>
    </lineage>
</organism>
<dbReference type="STRING" id="569365.A0A0D1Z5U4"/>
<feature type="domain" description="CASTOR ACT" evidence="3">
    <location>
        <begin position="136"/>
        <end position="189"/>
    </location>
</feature>
<evidence type="ECO:0000259" key="2">
    <source>
        <dbReference type="Pfam" id="PF10000"/>
    </source>
</evidence>
<dbReference type="Gene3D" id="3.30.2130.10">
    <property type="entry name" value="VC0802-like"/>
    <property type="match status" value="1"/>
</dbReference>
<dbReference type="InterPro" id="IPR045865">
    <property type="entry name" value="ACT-like_dom_sf"/>
</dbReference>
<feature type="domain" description="DUF2241" evidence="2">
    <location>
        <begin position="12"/>
        <end position="60"/>
    </location>
</feature>
<feature type="compositionally biased region" description="Low complexity" evidence="1">
    <location>
        <begin position="67"/>
        <end position="87"/>
    </location>
</feature>
<dbReference type="OrthoDB" id="10064407at2759"/>
<dbReference type="Pfam" id="PF10000">
    <property type="entry name" value="ACT_3"/>
    <property type="match status" value="1"/>
</dbReference>
<accession>A0A0D1Z5U4</accession>
<dbReference type="HOGENOM" id="CLU_113369_0_0_1"/>
<dbReference type="EMBL" id="KN847046">
    <property type="protein sequence ID" value="KIW22946.1"/>
    <property type="molecule type" value="Genomic_DNA"/>
</dbReference>
<evidence type="ECO:0000256" key="1">
    <source>
        <dbReference type="SAM" id="MobiDB-lite"/>
    </source>
</evidence>
<gene>
    <name evidence="4" type="ORF">PV07_11187</name>
</gene>
<sequence length="210" mass="22528">MSAGGDDDKVRGETSLPRLLSSLHATLHPETYVFATIPEDKFNYARLPIPLEDICLFFREPRQGNGATTTQSVAPSSPPSSSSPASTLTKGTHEVSLEQGQGTTKRPSQSAITLILRLETARQHNLPQYTYPCKMITCAVHSSLEAVGFMAVLATRLAQAGISVNPVSGFYHDHLFVPVGRAAEAVAVLGQVRDEAARDLAGESPLDQTE</sequence>
<dbReference type="PANTHER" id="PTHR39199">
    <property type="entry name" value="BLR5128 PROTEIN"/>
    <property type="match status" value="1"/>
</dbReference>
<reference evidence="4 5" key="1">
    <citation type="submission" date="2015-01" db="EMBL/GenBank/DDBJ databases">
        <title>The Genome Sequence of Cladophialophora immunda CBS83496.</title>
        <authorList>
            <consortium name="The Broad Institute Genomics Platform"/>
            <person name="Cuomo C."/>
            <person name="de Hoog S."/>
            <person name="Gorbushina A."/>
            <person name="Stielow B."/>
            <person name="Teixiera M."/>
            <person name="Abouelleil A."/>
            <person name="Chapman S.B."/>
            <person name="Priest M."/>
            <person name="Young S.K."/>
            <person name="Wortman J."/>
            <person name="Nusbaum C."/>
            <person name="Birren B."/>
        </authorList>
    </citation>
    <scope>NUCLEOTIDE SEQUENCE [LARGE SCALE GENOMIC DNA]</scope>
    <source>
        <strain evidence="4 5">CBS 83496</strain>
    </source>
</reference>
<name>A0A0D1Z5U4_9EURO</name>
<dbReference type="InterPro" id="IPR018717">
    <property type="entry name" value="DUF2241"/>
</dbReference>
<dbReference type="GO" id="GO:0046394">
    <property type="term" value="P:carboxylic acid biosynthetic process"/>
    <property type="evidence" value="ECO:0007669"/>
    <property type="project" value="UniProtKB-ARBA"/>
</dbReference>
<dbReference type="Proteomes" id="UP000054466">
    <property type="component" value="Unassembled WGS sequence"/>
</dbReference>
<feature type="compositionally biased region" description="Polar residues" evidence="1">
    <location>
        <begin position="98"/>
        <end position="108"/>
    </location>
</feature>
<dbReference type="AlphaFoldDB" id="A0A0D1Z5U4"/>
<dbReference type="RefSeq" id="XP_016243162.1">
    <property type="nucleotide sequence ID" value="XM_016398600.1"/>
</dbReference>
<feature type="region of interest" description="Disordered" evidence="1">
    <location>
        <begin position="66"/>
        <end position="108"/>
    </location>
</feature>
<keyword evidence="5" id="KW-1185">Reference proteome</keyword>
<dbReference type="Pfam" id="PF13840">
    <property type="entry name" value="ACT_7"/>
    <property type="match status" value="1"/>
</dbReference>